<evidence type="ECO:0000259" key="7">
    <source>
        <dbReference type="PROSITE" id="PS51900"/>
    </source>
</evidence>
<organism evidence="8 9">
    <name type="scientific">Bradyrhizobium australiense</name>
    <dbReference type="NCBI Taxonomy" id="2721161"/>
    <lineage>
        <taxon>Bacteria</taxon>
        <taxon>Pseudomonadati</taxon>
        <taxon>Pseudomonadota</taxon>
        <taxon>Alphaproteobacteria</taxon>
        <taxon>Hyphomicrobiales</taxon>
        <taxon>Nitrobacteraceae</taxon>
        <taxon>Bradyrhizobium</taxon>
    </lineage>
</organism>
<dbReference type="InterPro" id="IPR044068">
    <property type="entry name" value="CB"/>
</dbReference>
<evidence type="ECO:0000313" key="9">
    <source>
        <dbReference type="Proteomes" id="UP000544122"/>
    </source>
</evidence>
<dbReference type="GO" id="GO:0003677">
    <property type="term" value="F:DNA binding"/>
    <property type="evidence" value="ECO:0007669"/>
    <property type="project" value="UniProtKB-UniRule"/>
</dbReference>
<dbReference type="Gene3D" id="3.30.160.390">
    <property type="entry name" value="Integrase, DNA-binding domain"/>
    <property type="match status" value="1"/>
</dbReference>
<proteinExistence type="inferred from homology"/>
<evidence type="ECO:0000256" key="5">
    <source>
        <dbReference type="PROSITE-ProRule" id="PRU01248"/>
    </source>
</evidence>
<dbReference type="InterPro" id="IPR010998">
    <property type="entry name" value="Integrase_recombinase_N"/>
</dbReference>
<dbReference type="InterPro" id="IPR038488">
    <property type="entry name" value="Integrase_DNA-bd_sf"/>
</dbReference>
<dbReference type="InterPro" id="IPR002104">
    <property type="entry name" value="Integrase_catalytic"/>
</dbReference>
<keyword evidence="2" id="KW-0229">DNA integration</keyword>
<dbReference type="PANTHER" id="PTHR30629:SF2">
    <property type="entry name" value="PROPHAGE INTEGRASE INTS-RELATED"/>
    <property type="match status" value="1"/>
</dbReference>
<accession>A0A7Y4GVZ8</accession>
<dbReference type="AlphaFoldDB" id="A0A7Y4GVZ8"/>
<dbReference type="PROSITE" id="PS51900">
    <property type="entry name" value="CB"/>
    <property type="match status" value="1"/>
</dbReference>
<keyword evidence="9" id="KW-1185">Reference proteome</keyword>
<dbReference type="EMBL" id="JAAVLX010000009">
    <property type="protein sequence ID" value="NOJ43014.1"/>
    <property type="molecule type" value="Genomic_DNA"/>
</dbReference>
<gene>
    <name evidence="8" type="ORF">HCN58_26130</name>
</gene>
<dbReference type="Pfam" id="PF13356">
    <property type="entry name" value="Arm-DNA-bind_3"/>
    <property type="match status" value="1"/>
</dbReference>
<dbReference type="Gene3D" id="1.10.443.10">
    <property type="entry name" value="Intergrase catalytic core"/>
    <property type="match status" value="1"/>
</dbReference>
<sequence length="412" mass="47049">MAGRLKPLDVERETKPGKYADGDGLYLIITGPSAKSWSYRYWKDGKERWHGLGPFKDVFLKNARLARDAARLRVKGDRSTAGVDIVQERRETRQEAKAVEAQRAAQTFEECAEAYIRAQWSTWSEKHRDQWPASLKRYAYPTIGKLTIAEIRPSHIHELLEPIWLTKRETANRVRGRIETIIAKNANIDDPDFRNPAELTKQLREKLPKRPKRVIRHHPALPYADAAQFMSELRMSEGRAALALRFLIFTVCRTNEIVGAKWTEIDRTFPTGPVWRIPGERMKMDQDHCVPLAQPALDVLDELSKGQQSDLIFTNPDGQEFSENAMLAVLDRMGYGHVTVHGFRATFATWAEECTDYPDGVREAALAHKYKNETTAAYQRGAKLEKRRTLMNDWANFIGAPSKIIQLTAVGH</sequence>
<dbReference type="PANTHER" id="PTHR30629">
    <property type="entry name" value="PROPHAGE INTEGRASE"/>
    <property type="match status" value="1"/>
</dbReference>
<evidence type="ECO:0000256" key="4">
    <source>
        <dbReference type="ARBA" id="ARBA00023172"/>
    </source>
</evidence>
<dbReference type="Proteomes" id="UP000544122">
    <property type="component" value="Unassembled WGS sequence"/>
</dbReference>
<keyword evidence="3 5" id="KW-0238">DNA-binding</keyword>
<evidence type="ECO:0000256" key="1">
    <source>
        <dbReference type="ARBA" id="ARBA00008857"/>
    </source>
</evidence>
<comment type="caution">
    <text evidence="8">The sequence shown here is derived from an EMBL/GenBank/DDBJ whole genome shotgun (WGS) entry which is preliminary data.</text>
</comment>
<protein>
    <submittedName>
        <fullName evidence="8">Tyrosine-type recombinase/integrase</fullName>
    </submittedName>
</protein>
<dbReference type="PROSITE" id="PS51898">
    <property type="entry name" value="TYR_RECOMBINASE"/>
    <property type="match status" value="1"/>
</dbReference>
<evidence type="ECO:0000313" key="8">
    <source>
        <dbReference type="EMBL" id="NOJ43014.1"/>
    </source>
</evidence>
<dbReference type="GO" id="GO:0015074">
    <property type="term" value="P:DNA integration"/>
    <property type="evidence" value="ECO:0007669"/>
    <property type="project" value="UniProtKB-KW"/>
</dbReference>
<dbReference type="SUPFAM" id="SSF56349">
    <property type="entry name" value="DNA breaking-rejoining enzymes"/>
    <property type="match status" value="1"/>
</dbReference>
<reference evidence="8 9" key="1">
    <citation type="submission" date="2020-03" db="EMBL/GenBank/DDBJ databases">
        <title>Bradyrhizobium diversity isolated from nodules of Indigofera sp.</title>
        <authorList>
            <person name="Klepa M."/>
            <person name="Helene L."/>
            <person name="Hungria M."/>
        </authorList>
    </citation>
    <scope>NUCLEOTIDE SEQUENCE [LARGE SCALE GENOMIC DNA]</scope>
    <source>
        <strain evidence="8 9">WSM 1791</strain>
    </source>
</reference>
<evidence type="ECO:0000256" key="3">
    <source>
        <dbReference type="ARBA" id="ARBA00023125"/>
    </source>
</evidence>
<dbReference type="GO" id="GO:0006310">
    <property type="term" value="P:DNA recombination"/>
    <property type="evidence" value="ECO:0007669"/>
    <property type="project" value="UniProtKB-KW"/>
</dbReference>
<dbReference type="Gene3D" id="1.10.150.130">
    <property type="match status" value="1"/>
</dbReference>
<dbReference type="Pfam" id="PF22022">
    <property type="entry name" value="Phage_int_M"/>
    <property type="match status" value="1"/>
</dbReference>
<feature type="domain" description="Core-binding (CB)" evidence="7">
    <location>
        <begin position="106"/>
        <end position="186"/>
    </location>
</feature>
<dbReference type="InterPro" id="IPR053876">
    <property type="entry name" value="Phage_int_M"/>
</dbReference>
<dbReference type="InterPro" id="IPR050808">
    <property type="entry name" value="Phage_Integrase"/>
</dbReference>
<keyword evidence="4" id="KW-0233">DNA recombination</keyword>
<comment type="similarity">
    <text evidence="1">Belongs to the 'phage' integrase family.</text>
</comment>
<dbReference type="CDD" id="cd00801">
    <property type="entry name" value="INT_P4_C"/>
    <property type="match status" value="1"/>
</dbReference>
<evidence type="ECO:0000259" key="6">
    <source>
        <dbReference type="PROSITE" id="PS51898"/>
    </source>
</evidence>
<dbReference type="Pfam" id="PF00589">
    <property type="entry name" value="Phage_integrase"/>
    <property type="match status" value="1"/>
</dbReference>
<name>A0A7Y4GVZ8_9BRAD</name>
<dbReference type="InterPro" id="IPR011010">
    <property type="entry name" value="DNA_brk_join_enz"/>
</dbReference>
<dbReference type="RefSeq" id="WP_171582238.1">
    <property type="nucleotide sequence ID" value="NZ_JAAVLX010000009.1"/>
</dbReference>
<evidence type="ECO:0000256" key="2">
    <source>
        <dbReference type="ARBA" id="ARBA00022908"/>
    </source>
</evidence>
<dbReference type="InterPro" id="IPR013762">
    <property type="entry name" value="Integrase-like_cat_sf"/>
</dbReference>
<dbReference type="InterPro" id="IPR025166">
    <property type="entry name" value="Integrase_DNA_bind_dom"/>
</dbReference>
<feature type="domain" description="Tyr recombinase" evidence="6">
    <location>
        <begin position="216"/>
        <end position="391"/>
    </location>
</feature>